<feature type="compositionally biased region" description="Low complexity" evidence="1">
    <location>
        <begin position="12"/>
        <end position="29"/>
    </location>
</feature>
<evidence type="ECO:0000256" key="1">
    <source>
        <dbReference type="SAM" id="MobiDB-lite"/>
    </source>
</evidence>
<evidence type="ECO:0000313" key="4">
    <source>
        <dbReference type="Proteomes" id="UP000320762"/>
    </source>
</evidence>
<feature type="compositionally biased region" description="Polar residues" evidence="1">
    <location>
        <begin position="30"/>
        <end position="40"/>
    </location>
</feature>
<feature type="region of interest" description="Disordered" evidence="1">
    <location>
        <begin position="1"/>
        <end position="73"/>
    </location>
</feature>
<comment type="caution">
    <text evidence="3">The sequence shown here is derived from an EMBL/GenBank/DDBJ whole genome shotgun (WGS) entry which is preliminary data.</text>
</comment>
<protein>
    <recommendedName>
        <fullName evidence="2">CxC2-like cysteine cluster KDZ transposase-associated domain-containing protein</fullName>
    </recommendedName>
</protein>
<feature type="region of interest" description="Disordered" evidence="1">
    <location>
        <begin position="889"/>
        <end position="930"/>
    </location>
</feature>
<organism evidence="3 4">
    <name type="scientific">Schizophyllum amplum</name>
    <dbReference type="NCBI Taxonomy" id="97359"/>
    <lineage>
        <taxon>Eukaryota</taxon>
        <taxon>Fungi</taxon>
        <taxon>Dikarya</taxon>
        <taxon>Basidiomycota</taxon>
        <taxon>Agaricomycotina</taxon>
        <taxon>Agaricomycetes</taxon>
        <taxon>Agaricomycetidae</taxon>
        <taxon>Agaricales</taxon>
        <taxon>Schizophyllaceae</taxon>
        <taxon>Schizophyllum</taxon>
    </lineage>
</organism>
<dbReference type="STRING" id="97359.A0A550BRL1"/>
<evidence type="ECO:0000259" key="2">
    <source>
        <dbReference type="Pfam" id="PF18803"/>
    </source>
</evidence>
<dbReference type="InterPro" id="IPR040521">
    <property type="entry name" value="KDZ"/>
</dbReference>
<accession>A0A550BRL1</accession>
<dbReference type="EMBL" id="VDMD01000254">
    <property type="protein sequence ID" value="TRM55184.1"/>
    <property type="molecule type" value="Genomic_DNA"/>
</dbReference>
<feature type="compositionally biased region" description="Basic and acidic residues" evidence="1">
    <location>
        <begin position="41"/>
        <end position="53"/>
    </location>
</feature>
<evidence type="ECO:0000313" key="3">
    <source>
        <dbReference type="EMBL" id="TRM55184.1"/>
    </source>
</evidence>
<dbReference type="AlphaFoldDB" id="A0A550BRL1"/>
<reference evidence="3 4" key="1">
    <citation type="journal article" date="2019" name="New Phytol.">
        <title>Comparative genomics reveals unique wood-decay strategies and fruiting body development in the Schizophyllaceae.</title>
        <authorList>
            <person name="Almasi E."/>
            <person name="Sahu N."/>
            <person name="Krizsan K."/>
            <person name="Balint B."/>
            <person name="Kovacs G.M."/>
            <person name="Kiss B."/>
            <person name="Cseklye J."/>
            <person name="Drula E."/>
            <person name="Henrissat B."/>
            <person name="Nagy I."/>
            <person name="Chovatia M."/>
            <person name="Adam C."/>
            <person name="LaButti K."/>
            <person name="Lipzen A."/>
            <person name="Riley R."/>
            <person name="Grigoriev I.V."/>
            <person name="Nagy L.G."/>
        </authorList>
    </citation>
    <scope>NUCLEOTIDE SEQUENCE [LARGE SCALE GENOMIC DNA]</scope>
    <source>
        <strain evidence="3 4">NL-1724</strain>
    </source>
</reference>
<gene>
    <name evidence="3" type="ORF">BD626DRAFT_579197</name>
</gene>
<feature type="compositionally biased region" description="Acidic residues" evidence="1">
    <location>
        <begin position="1079"/>
        <end position="1112"/>
    </location>
</feature>
<feature type="compositionally biased region" description="Basic and acidic residues" evidence="1">
    <location>
        <begin position="889"/>
        <end position="908"/>
    </location>
</feature>
<dbReference type="Pfam" id="PF18803">
    <property type="entry name" value="CxC2"/>
    <property type="match status" value="1"/>
</dbReference>
<feature type="compositionally biased region" description="Basic and acidic residues" evidence="1">
    <location>
        <begin position="915"/>
        <end position="926"/>
    </location>
</feature>
<sequence length="1112" mass="125576">MSAFRKLKASRKTSSSSSRKFSSSWVNSSAPITTTTSTQRLSEDHRRRVERSKNQPLPSPEKRRKTRHDQEEVPEELYDEALLAQLQTLDEDENTVVCWPERAQKRRRRRKAWESDQPMRDLRARADQIIAGLLYLKGRGDAVSWKCPGCHSDEPPTLRCEGCFGASLYCEGCCLKAHRQRPFCRLEKWDGESFRRTSLKTLGHRIQLGHPDGAVCPCPRHGVAEFTIVHVNGLHTCSVDFCACTNGLCAGDDIDQLLRRGLFPATTRDPQTCFTFELLKHYTALSLQGKTTQYDYYTALEKLTDVTGTTPVKDRYSAFCRCARVWRFATRAKRSGNCNVIGARVDSLPSGSLAVECPACPRPGVNLPANWKEASWDKEFLYTKTLCLDACFRLKRRQISSWERDPALGDGMSYLVESQPFERYLKEEGRDQNEISTCHGLSALEHANTKFSRGYAETGKVIGVCARHEFVQKNGVVATQVGERYINTDYALASLLSDHVEGQRIILSYDICCQYSKNLVERMAKLPDRLRRKLDVSRMRFVIPKLHIHGHKLECQLAYNFNYTLGAGRTDGEGVERPWSQLGPLGTALRAMGPGSAADMLDDHIGYLNFMKLTGLGRLLRRRAIDALEELARQAEELRAFTEGQASYVEGWAATVIAFERDPSVFNPFELPKTGLTEADVELQLATEDEDRARKGLNRRHDMSASAFVIAAIQVEHEQRVLHMEVEAKRYSSTAQQTELARKRVKLANTIANLRDHQAVYSPRALQRSAEWSDDPANANVPIEQQPLFLPSALSPEDRASCLDDVVGIEYRIRDAQCQTSLDMTRNLLLIKARMLTFKNANLRAQGATTRARASIGSNDEKIQVFARKYVDARAAFFALKKDDEEPAHNWHALDPKKDLRCMQDPEGKGSGSKRTRDEEEGDATRSHLQTLRDATGEGRRVISWIWTGVDTAGQEGGAMYEGLRVEWCKAFSRVRRWAEEVPLLNEEMRRVLVTLRVRATRWDTLKAADTRVGAQAEGARAYASSQARVYRALADHFEHMWNGLYDSPRMGAPNIVNGQLDTQGINIDEIASLRAQADAEEDAELEDAEDNQECEEEDEGEEEDEEEEEEG</sequence>
<name>A0A550BRL1_9AGAR</name>
<dbReference type="OrthoDB" id="3257338at2759"/>
<dbReference type="Pfam" id="PF18758">
    <property type="entry name" value="KDZ"/>
    <property type="match status" value="1"/>
</dbReference>
<dbReference type="InterPro" id="IPR041457">
    <property type="entry name" value="CxC2_KDZ-assoc"/>
</dbReference>
<dbReference type="Proteomes" id="UP000320762">
    <property type="component" value="Unassembled WGS sequence"/>
</dbReference>
<keyword evidence="4" id="KW-1185">Reference proteome</keyword>
<dbReference type="PANTHER" id="PTHR33096:SF1">
    <property type="entry name" value="CXC1-LIKE CYSTEINE CLUSTER ASSOCIATED WITH KDZ TRANSPOSASES DOMAIN-CONTAINING PROTEIN"/>
    <property type="match status" value="1"/>
</dbReference>
<dbReference type="PANTHER" id="PTHR33096">
    <property type="entry name" value="CXC2 DOMAIN-CONTAINING PROTEIN"/>
    <property type="match status" value="1"/>
</dbReference>
<proteinExistence type="predicted"/>
<feature type="compositionally biased region" description="Basic residues" evidence="1">
    <location>
        <begin position="1"/>
        <end position="11"/>
    </location>
</feature>
<feature type="domain" description="CxC2-like cysteine cluster KDZ transposase-associated" evidence="2">
    <location>
        <begin position="199"/>
        <end position="308"/>
    </location>
</feature>
<feature type="region of interest" description="Disordered" evidence="1">
    <location>
        <begin position="1073"/>
        <end position="1112"/>
    </location>
</feature>